<dbReference type="AlphaFoldDB" id="A0A182EH94"/>
<proteinExistence type="predicted"/>
<dbReference type="Proteomes" id="UP000271087">
    <property type="component" value="Unassembled WGS sequence"/>
</dbReference>
<gene>
    <name evidence="1" type="ORF">NOO_LOCUS7468</name>
</gene>
<organism evidence="3">
    <name type="scientific">Onchocerca ochengi</name>
    <name type="common">Filarial nematode worm</name>
    <dbReference type="NCBI Taxonomy" id="42157"/>
    <lineage>
        <taxon>Eukaryota</taxon>
        <taxon>Metazoa</taxon>
        <taxon>Ecdysozoa</taxon>
        <taxon>Nematoda</taxon>
        <taxon>Chromadorea</taxon>
        <taxon>Rhabditida</taxon>
        <taxon>Spirurina</taxon>
        <taxon>Spiruromorpha</taxon>
        <taxon>Filarioidea</taxon>
        <taxon>Onchocercidae</taxon>
        <taxon>Onchocerca</taxon>
    </lineage>
</organism>
<dbReference type="WBParaSite" id="nOo.2.0.1.t07468-RA">
    <property type="protein sequence ID" value="nOo.2.0.1.t07468-RA"/>
    <property type="gene ID" value="nOo.2.0.1.g07468"/>
</dbReference>
<reference evidence="1 2" key="2">
    <citation type="submission" date="2018-08" db="EMBL/GenBank/DDBJ databases">
        <authorList>
            <person name="Laetsch R D."/>
            <person name="Stevens L."/>
            <person name="Kumar S."/>
            <person name="Blaxter L. M."/>
        </authorList>
    </citation>
    <scope>NUCLEOTIDE SEQUENCE [LARGE SCALE GENOMIC DNA]</scope>
</reference>
<keyword evidence="2" id="KW-1185">Reference proteome</keyword>
<reference evidence="3" key="1">
    <citation type="submission" date="2016-06" db="UniProtKB">
        <authorList>
            <consortium name="WormBaseParasite"/>
        </authorList>
    </citation>
    <scope>IDENTIFICATION</scope>
</reference>
<evidence type="ECO:0000313" key="1">
    <source>
        <dbReference type="EMBL" id="VDK86302.1"/>
    </source>
</evidence>
<evidence type="ECO:0000313" key="3">
    <source>
        <dbReference type="WBParaSite" id="nOo.2.0.1.t07468-RA"/>
    </source>
</evidence>
<dbReference type="EMBL" id="UYRW01002676">
    <property type="protein sequence ID" value="VDK86302.1"/>
    <property type="molecule type" value="Genomic_DNA"/>
</dbReference>
<sequence length="216" mass="25678">MSIFHEVRKLVDDANWRYKVHDGFDITPTDTYKQIVSKVFFPVENVWRTASYCTLDKMYQPDLGEYRRSKSFSSLAPSYGMPFEDRAVQRYFGSFQSYVPKQSEWKFAMEKYSKPRISRKHLLETKPDMNKASFDLKTKPYRKLNEFPTSTSRIDNYNLYLRGRLHGVFGAGALFYPSNFIGEEDRRYERIYWGQDWMDYITPTARHATCLMLSAY</sequence>
<protein>
    <submittedName>
        <fullName evidence="3">Cilia- and flagella-associated protein 299</fullName>
    </submittedName>
</protein>
<accession>A0A182EH94</accession>
<name>A0A182EH94_ONCOC</name>
<evidence type="ECO:0000313" key="2">
    <source>
        <dbReference type="Proteomes" id="UP000271087"/>
    </source>
</evidence>
<dbReference type="OrthoDB" id="5785141at2759"/>